<keyword evidence="2" id="KW-0134">Cell wall</keyword>
<evidence type="ECO:0000256" key="3">
    <source>
        <dbReference type="ARBA" id="ARBA00022525"/>
    </source>
</evidence>
<keyword evidence="3" id="KW-0964">Secreted</keyword>
<dbReference type="PANTHER" id="PTHR31018:SF3">
    <property type="entry name" value="RECEPTOR PROTEIN-TYROSINE KINASE"/>
    <property type="match status" value="1"/>
</dbReference>
<reference evidence="8" key="1">
    <citation type="submission" date="2021-01" db="EMBL/GenBank/DDBJ databases">
        <authorList>
            <person name="Zhong Y.L."/>
        </authorList>
    </citation>
    <scope>NUCLEOTIDE SEQUENCE</scope>
    <source>
        <strain evidence="8">KCTC 23302</strain>
    </source>
</reference>
<evidence type="ECO:0000256" key="2">
    <source>
        <dbReference type="ARBA" id="ARBA00022512"/>
    </source>
</evidence>
<keyword evidence="4 6" id="KW-0732">Signal</keyword>
<dbReference type="NCBIfam" id="TIGR04183">
    <property type="entry name" value="Por_Secre_tail"/>
    <property type="match status" value="1"/>
</dbReference>
<dbReference type="SUPFAM" id="SSF52058">
    <property type="entry name" value="L domain-like"/>
    <property type="match status" value="3"/>
</dbReference>
<dbReference type="Gene3D" id="3.80.20.20">
    <property type="entry name" value="Receptor L-domain"/>
    <property type="match status" value="2"/>
</dbReference>
<dbReference type="InterPro" id="IPR051648">
    <property type="entry name" value="CWI-Assembly_Regulator"/>
</dbReference>
<dbReference type="EMBL" id="JAERQJ010000001">
    <property type="protein sequence ID" value="MBL0682157.1"/>
    <property type="molecule type" value="Genomic_DNA"/>
</dbReference>
<organism evidence="8 9">
    <name type="scientific">Aquimarina mytili</name>
    <dbReference type="NCBI Taxonomy" id="874423"/>
    <lineage>
        <taxon>Bacteria</taxon>
        <taxon>Pseudomonadati</taxon>
        <taxon>Bacteroidota</taxon>
        <taxon>Flavobacteriia</taxon>
        <taxon>Flavobacteriales</taxon>
        <taxon>Flavobacteriaceae</taxon>
        <taxon>Aquimarina</taxon>
    </lineage>
</organism>
<gene>
    <name evidence="8" type="ORF">JJQ60_01385</name>
</gene>
<evidence type="ECO:0000256" key="1">
    <source>
        <dbReference type="ARBA" id="ARBA00004191"/>
    </source>
</evidence>
<dbReference type="RefSeq" id="WP_201916159.1">
    <property type="nucleotide sequence ID" value="NZ_BAABAX010000001.1"/>
</dbReference>
<name>A0A936ZMT7_9FLAO</name>
<dbReference type="InterPro" id="IPR026444">
    <property type="entry name" value="Secre_tail"/>
</dbReference>
<feature type="chain" id="PRO_5037347719" evidence="6">
    <location>
        <begin position="21"/>
        <end position="842"/>
    </location>
</feature>
<feature type="signal peptide" evidence="6">
    <location>
        <begin position="1"/>
        <end position="20"/>
    </location>
</feature>
<evidence type="ECO:0000256" key="6">
    <source>
        <dbReference type="SAM" id="SignalP"/>
    </source>
</evidence>
<evidence type="ECO:0000313" key="9">
    <source>
        <dbReference type="Proteomes" id="UP000651057"/>
    </source>
</evidence>
<protein>
    <submittedName>
        <fullName evidence="8">T9SS type A sorting domain-containing protein</fullName>
    </submittedName>
</protein>
<dbReference type="AlphaFoldDB" id="A0A936ZMT7"/>
<keyword evidence="5" id="KW-0325">Glycoprotein</keyword>
<dbReference type="InterPro" id="IPR032675">
    <property type="entry name" value="LRR_dom_sf"/>
</dbReference>
<dbReference type="PANTHER" id="PTHR31018">
    <property type="entry name" value="SPORULATION-SPECIFIC PROTEIN-RELATED"/>
    <property type="match status" value="1"/>
</dbReference>
<comment type="caution">
    <text evidence="8">The sequence shown here is derived from an EMBL/GenBank/DDBJ whole genome shotgun (WGS) entry which is preliminary data.</text>
</comment>
<dbReference type="GO" id="GO:0030313">
    <property type="term" value="C:cell envelope"/>
    <property type="evidence" value="ECO:0007669"/>
    <property type="project" value="UniProtKB-SubCell"/>
</dbReference>
<dbReference type="Gene3D" id="3.80.10.10">
    <property type="entry name" value="Ribonuclease Inhibitor"/>
    <property type="match status" value="1"/>
</dbReference>
<evidence type="ECO:0000313" key="8">
    <source>
        <dbReference type="EMBL" id="MBL0682157.1"/>
    </source>
</evidence>
<sequence length="842" mass="91156">MKKLNLFYVMMLCCIQVSIAQVYVGDLTLRTQAEINAFNYFEIQGSLTIEESNPGDIIHLDGLSELARVSENLVIQHNQELNNINGLSNLGELRQIEIRNNPQLTTLDGLSSVRTGDLFIEANDSLQNLDGLSSINTNGIVVRGNHSLTNIDGLSNCSQKAFFIEIIGNVSLKNLDGLNNIPGLSNLLGVLRVRNNNALENGCGITKMLLDQTNGSFIEKTIHDNGPTTSSIDDILDNCITCNGTYTGDLVLSSQVEIDAFNYCEVIGNLTIEEGIAGNIINLDGLLGLERISGEFIITNNQELNNLIGLTRLREVDLIDIDNNPKLSTLIGLSNLEDLSYIKVSSNKSLLNIDGFSKINTGSIVVENNDSLVSVDGFSSCTKPAFLVQIKNNKSLNNLNGLNNIPEMDQRLGVLRVVDNPVLENACSITKLLLDPNSLGSNGEITIRDNGPTTSSVDDILDNCITCNEIYTGDLVLSSQAQIDTFNYCEITGDLTIQETTAGGIVDLRNLNKLERLGGDLNVFGNSALLYVKSFRGLTKIKTLHVRDNASLKRFVGFTKLKEVDNVILANNDKLVVLDFKNITTLQDLKMLNVGLSSLDSFNGLEAINGDFYLDNINISNLDVLQNVTNLGNLFLYRNQLLQNITGLSGASVHGSVVRISSNAALTNLNGLTGLTSLGADLIVSRNQSLQNLDGLINLSSVGNRLIIGDNKNLQNGCGIVVLLENPNTVGGQISIYNNTINTNSAEAIINNCNPAIGPITSTLESGVSMYPVPSTGRELNISGAIQNTRYQIVSFAGEVVAEGVIEGNNEQVIFAKPLEKGIYFVKLMSGNQTETQKFLVN</sequence>
<evidence type="ECO:0000259" key="7">
    <source>
        <dbReference type="Pfam" id="PF18962"/>
    </source>
</evidence>
<dbReference type="InterPro" id="IPR036941">
    <property type="entry name" value="Rcpt_L-dom_sf"/>
</dbReference>
<accession>A0A936ZMT7</accession>
<feature type="domain" description="Secretion system C-terminal sorting" evidence="7">
    <location>
        <begin position="770"/>
        <end position="841"/>
    </location>
</feature>
<evidence type="ECO:0000256" key="4">
    <source>
        <dbReference type="ARBA" id="ARBA00022729"/>
    </source>
</evidence>
<dbReference type="Proteomes" id="UP000651057">
    <property type="component" value="Unassembled WGS sequence"/>
</dbReference>
<comment type="subcellular location">
    <subcellularLocation>
        <location evidence="1">Secreted</location>
        <location evidence="1">Cell wall</location>
    </subcellularLocation>
</comment>
<evidence type="ECO:0000256" key="5">
    <source>
        <dbReference type="ARBA" id="ARBA00023180"/>
    </source>
</evidence>
<dbReference type="Pfam" id="PF18962">
    <property type="entry name" value="Por_Secre_tail"/>
    <property type="match status" value="1"/>
</dbReference>
<keyword evidence="9" id="KW-1185">Reference proteome</keyword>
<proteinExistence type="predicted"/>